<comment type="caution">
    <text evidence="3">The sequence shown here is derived from an EMBL/GenBank/DDBJ whole genome shotgun (WGS) entry which is preliminary data.</text>
</comment>
<evidence type="ECO:0000256" key="1">
    <source>
        <dbReference type="SAM" id="SignalP"/>
    </source>
</evidence>
<dbReference type="InterPro" id="IPR036761">
    <property type="entry name" value="TTHA0802/YceI-like_sf"/>
</dbReference>
<sequence length="181" mass="20480">MKKIQLMLLLCLFSSIVTHAQYYMTQKGETSFFSETPMENISAINSMVGAVINPITNDVVVKMNIAQFKFQNKLMEEHFNENYMETEKFPTATFKGKIFEKIDFSKDGTYDISIKGIVTIHGVSKDKTVIGKLSIAKEQVMFTGNFDVKLVDYNIEVPTLVFAKIAESIAVKNKLVLTIKK</sequence>
<dbReference type="SUPFAM" id="SSF101874">
    <property type="entry name" value="YceI-like"/>
    <property type="match status" value="1"/>
</dbReference>
<dbReference type="PANTHER" id="PTHR34406:SF1">
    <property type="entry name" value="PROTEIN YCEI"/>
    <property type="match status" value="1"/>
</dbReference>
<dbReference type="Gene3D" id="2.40.128.110">
    <property type="entry name" value="Lipid/polyisoprenoid-binding, YceI-like"/>
    <property type="match status" value="1"/>
</dbReference>
<dbReference type="RefSeq" id="WP_238804005.1">
    <property type="nucleotide sequence ID" value="NZ_CAKLPY010000001.1"/>
</dbReference>
<reference evidence="3" key="1">
    <citation type="submission" date="2021-12" db="EMBL/GenBank/DDBJ databases">
        <authorList>
            <person name="Rodrigo-Torres L."/>
            <person name="Arahal R. D."/>
            <person name="Lucena T."/>
        </authorList>
    </citation>
    <scope>NUCLEOTIDE SEQUENCE</scope>
    <source>
        <strain evidence="3">CECT 8858</strain>
    </source>
</reference>
<evidence type="ECO:0000259" key="2">
    <source>
        <dbReference type="Pfam" id="PF04264"/>
    </source>
</evidence>
<feature type="signal peptide" evidence="1">
    <location>
        <begin position="1"/>
        <end position="20"/>
    </location>
</feature>
<dbReference type="InterPro" id="IPR007372">
    <property type="entry name" value="Lipid/polyisoprenoid-bd_YceI"/>
</dbReference>
<organism evidence="3 4">
    <name type="scientific">Emticicia aquatica</name>
    <dbReference type="NCBI Taxonomy" id="1681835"/>
    <lineage>
        <taxon>Bacteria</taxon>
        <taxon>Pseudomonadati</taxon>
        <taxon>Bacteroidota</taxon>
        <taxon>Cytophagia</taxon>
        <taxon>Cytophagales</taxon>
        <taxon>Leadbetterellaceae</taxon>
        <taxon>Emticicia</taxon>
    </lineage>
</organism>
<evidence type="ECO:0000313" key="3">
    <source>
        <dbReference type="EMBL" id="CAH0994256.1"/>
    </source>
</evidence>
<keyword evidence="1" id="KW-0732">Signal</keyword>
<feature type="domain" description="Lipid/polyisoprenoid-binding YceI-like" evidence="2">
    <location>
        <begin position="53"/>
        <end position="175"/>
    </location>
</feature>
<dbReference type="PANTHER" id="PTHR34406">
    <property type="entry name" value="PROTEIN YCEI"/>
    <property type="match status" value="1"/>
</dbReference>
<protein>
    <recommendedName>
        <fullName evidence="2">Lipid/polyisoprenoid-binding YceI-like domain-containing protein</fullName>
    </recommendedName>
</protein>
<dbReference type="EMBL" id="CAKLPY010000001">
    <property type="protein sequence ID" value="CAH0994256.1"/>
    <property type="molecule type" value="Genomic_DNA"/>
</dbReference>
<dbReference type="Pfam" id="PF04264">
    <property type="entry name" value="YceI"/>
    <property type="match status" value="1"/>
</dbReference>
<evidence type="ECO:0000313" key="4">
    <source>
        <dbReference type="Proteomes" id="UP000837932"/>
    </source>
</evidence>
<feature type="chain" id="PRO_5046962196" description="Lipid/polyisoprenoid-binding YceI-like domain-containing protein" evidence="1">
    <location>
        <begin position="21"/>
        <end position="181"/>
    </location>
</feature>
<accession>A0ABM9ALY1</accession>
<proteinExistence type="predicted"/>
<name>A0ABM9ALY1_9BACT</name>
<gene>
    <name evidence="3" type="ORF">EMA8858_00365</name>
</gene>
<dbReference type="Proteomes" id="UP000837932">
    <property type="component" value="Unassembled WGS sequence"/>
</dbReference>
<keyword evidence="4" id="KW-1185">Reference proteome</keyword>